<gene>
    <name evidence="3" type="ORF">BleG1_3275</name>
</gene>
<dbReference type="RefSeq" id="WP_038483173.1">
    <property type="nucleotide sequence ID" value="NZ_CP003923.1"/>
</dbReference>
<dbReference type="PATRIC" id="fig|1246626.3.peg.3251"/>
<sequence>MRQFKRSLLFIFACLMTISFLVFYLYTSENSRFSIDHLEETLGTMMRGDHPDVPIEEIIYADELHPIVAEKTEQLIEQASQIGIAIIITDGFRTIEEQDALYQQGRSTNGSIVTHVAGGESLHNYGLAVDYALLNENGQPIWDLEYDGNHNGESDWIEVADIAKDLGFKWGGDWKHFVDYPHLEMTFGYSMSDIQRALNDSTSSTDS</sequence>
<evidence type="ECO:0000313" key="3">
    <source>
        <dbReference type="EMBL" id="AIC95822.1"/>
    </source>
</evidence>
<evidence type="ECO:0000256" key="1">
    <source>
        <dbReference type="SAM" id="Phobius"/>
    </source>
</evidence>
<dbReference type="AlphaFoldDB" id="A0A060M064"/>
<keyword evidence="1" id="KW-1133">Transmembrane helix</keyword>
<keyword evidence="1" id="KW-0472">Membrane</keyword>
<dbReference type="EMBL" id="CP003923">
    <property type="protein sequence ID" value="AIC95822.1"/>
    <property type="molecule type" value="Genomic_DNA"/>
</dbReference>
<dbReference type="STRING" id="1246626.BleG1_3275"/>
<dbReference type="PANTHER" id="PTHR34385">
    <property type="entry name" value="D-ALANYL-D-ALANINE CARBOXYPEPTIDASE"/>
    <property type="match status" value="1"/>
</dbReference>
<dbReference type="MEROPS" id="M15.A05"/>
<feature type="domain" description="Peptidase M15C" evidence="2">
    <location>
        <begin position="119"/>
        <end position="185"/>
    </location>
</feature>
<evidence type="ECO:0000259" key="2">
    <source>
        <dbReference type="Pfam" id="PF13539"/>
    </source>
</evidence>
<keyword evidence="4" id="KW-1185">Reference proteome</keyword>
<reference evidence="3 4" key="1">
    <citation type="journal article" date="2014" name="Gene">
        <title>A comparative genomic analysis of the alkalitolerant soil bacterium Bacillus lehensis G1.</title>
        <authorList>
            <person name="Noor Y.M."/>
            <person name="Samsulrizal N.H."/>
            <person name="Jema'on N.A."/>
            <person name="Low K.O."/>
            <person name="Ramli A.N."/>
            <person name="Alias N.I."/>
            <person name="Damis S.I."/>
            <person name="Fuzi S.F."/>
            <person name="Isa M.N."/>
            <person name="Murad A.M."/>
            <person name="Raih M.F."/>
            <person name="Bakar F.D."/>
            <person name="Najimudin N."/>
            <person name="Mahadi N.M."/>
            <person name="Illias R.M."/>
        </authorList>
    </citation>
    <scope>NUCLEOTIDE SEQUENCE [LARGE SCALE GENOMIC DNA]</scope>
    <source>
        <strain evidence="3 4">G1</strain>
    </source>
</reference>
<evidence type="ECO:0000313" key="4">
    <source>
        <dbReference type="Proteomes" id="UP000027142"/>
    </source>
</evidence>
<dbReference type="GO" id="GO:0008233">
    <property type="term" value="F:peptidase activity"/>
    <property type="evidence" value="ECO:0007669"/>
    <property type="project" value="InterPro"/>
</dbReference>
<accession>A0A060M064</accession>
<dbReference type="InterPro" id="IPR052179">
    <property type="entry name" value="DD-CPase-like"/>
</dbReference>
<name>A0A060M064_9BACI</name>
<dbReference type="HOGENOM" id="CLU_109248_0_0_9"/>
<dbReference type="PANTHER" id="PTHR34385:SF1">
    <property type="entry name" value="PEPTIDOGLYCAN L-ALANYL-D-GLUTAMATE ENDOPEPTIDASE CWLK"/>
    <property type="match status" value="1"/>
</dbReference>
<dbReference type="SUPFAM" id="SSF55166">
    <property type="entry name" value="Hedgehog/DD-peptidase"/>
    <property type="match status" value="1"/>
</dbReference>
<organism evidence="3 4">
    <name type="scientific">Shouchella lehensis G1</name>
    <dbReference type="NCBI Taxonomy" id="1246626"/>
    <lineage>
        <taxon>Bacteria</taxon>
        <taxon>Bacillati</taxon>
        <taxon>Bacillota</taxon>
        <taxon>Bacilli</taxon>
        <taxon>Bacillales</taxon>
        <taxon>Bacillaceae</taxon>
        <taxon>Shouchella</taxon>
    </lineage>
</organism>
<dbReference type="eggNOG" id="COG1876">
    <property type="taxonomic scope" value="Bacteria"/>
</dbReference>
<dbReference type="Gene3D" id="3.30.1380.10">
    <property type="match status" value="1"/>
</dbReference>
<dbReference type="Proteomes" id="UP000027142">
    <property type="component" value="Chromosome"/>
</dbReference>
<dbReference type="InterPro" id="IPR009045">
    <property type="entry name" value="Zn_M74/Hedgehog-like"/>
</dbReference>
<feature type="transmembrane region" description="Helical" evidence="1">
    <location>
        <begin position="7"/>
        <end position="26"/>
    </location>
</feature>
<dbReference type="CDD" id="cd14845">
    <property type="entry name" value="L-Ala-D-Glu_peptidase_like"/>
    <property type="match status" value="1"/>
</dbReference>
<protein>
    <submittedName>
        <fullName evidence="3">Peptidoglycan L-alanyl-D-glutamate endopeptidase CwlK</fullName>
    </submittedName>
</protein>
<proteinExistence type="predicted"/>
<dbReference type="InterPro" id="IPR039561">
    <property type="entry name" value="Peptidase_M15C"/>
</dbReference>
<keyword evidence="1" id="KW-0812">Transmembrane</keyword>
<dbReference type="KEGG" id="ble:BleG1_3275"/>
<dbReference type="Pfam" id="PF13539">
    <property type="entry name" value="Peptidase_M15_4"/>
    <property type="match status" value="1"/>
</dbReference>